<dbReference type="Proteomes" id="UP000039865">
    <property type="component" value="Unassembled WGS sequence"/>
</dbReference>
<gene>
    <name evidence="2" type="primary">Contig3086.g3296</name>
    <name evidence="2" type="ORF">STYLEM_6404</name>
</gene>
<feature type="compositionally biased region" description="Polar residues" evidence="1">
    <location>
        <begin position="1"/>
        <end position="12"/>
    </location>
</feature>
<feature type="compositionally biased region" description="Basic and acidic residues" evidence="1">
    <location>
        <begin position="174"/>
        <end position="200"/>
    </location>
</feature>
<dbReference type="EMBL" id="CCKQ01006155">
    <property type="protein sequence ID" value="CDW77443.1"/>
    <property type="molecule type" value="Genomic_DNA"/>
</dbReference>
<protein>
    <submittedName>
        <fullName evidence="2">Uncharacterized protein</fullName>
    </submittedName>
</protein>
<name>A0A078A9H6_STYLE</name>
<keyword evidence="3" id="KW-1185">Reference proteome</keyword>
<feature type="region of interest" description="Disordered" evidence="1">
    <location>
        <begin position="114"/>
        <end position="258"/>
    </location>
</feature>
<organism evidence="2 3">
    <name type="scientific">Stylonychia lemnae</name>
    <name type="common">Ciliate</name>
    <dbReference type="NCBI Taxonomy" id="5949"/>
    <lineage>
        <taxon>Eukaryota</taxon>
        <taxon>Sar</taxon>
        <taxon>Alveolata</taxon>
        <taxon>Ciliophora</taxon>
        <taxon>Intramacronucleata</taxon>
        <taxon>Spirotrichea</taxon>
        <taxon>Stichotrichia</taxon>
        <taxon>Sporadotrichida</taxon>
        <taxon>Oxytrichidae</taxon>
        <taxon>Stylonychinae</taxon>
        <taxon>Stylonychia</taxon>
    </lineage>
</organism>
<evidence type="ECO:0000313" key="3">
    <source>
        <dbReference type="Proteomes" id="UP000039865"/>
    </source>
</evidence>
<evidence type="ECO:0000313" key="2">
    <source>
        <dbReference type="EMBL" id="CDW77443.1"/>
    </source>
</evidence>
<feature type="compositionally biased region" description="Basic and acidic residues" evidence="1">
    <location>
        <begin position="114"/>
        <end position="133"/>
    </location>
</feature>
<feature type="compositionally biased region" description="Polar residues" evidence="1">
    <location>
        <begin position="202"/>
        <end position="228"/>
    </location>
</feature>
<dbReference type="OrthoDB" id="10666280at2759"/>
<evidence type="ECO:0000256" key="1">
    <source>
        <dbReference type="SAM" id="MobiDB-lite"/>
    </source>
</evidence>
<feature type="compositionally biased region" description="Basic and acidic residues" evidence="1">
    <location>
        <begin position="141"/>
        <end position="156"/>
    </location>
</feature>
<reference evidence="2 3" key="1">
    <citation type="submission" date="2014-06" db="EMBL/GenBank/DDBJ databases">
        <authorList>
            <person name="Swart Estienne"/>
        </authorList>
    </citation>
    <scope>NUCLEOTIDE SEQUENCE [LARGE SCALE GENOMIC DNA]</scope>
    <source>
        <strain evidence="2 3">130c</strain>
    </source>
</reference>
<dbReference type="AlphaFoldDB" id="A0A078A9H6"/>
<feature type="region of interest" description="Disordered" evidence="1">
    <location>
        <begin position="1"/>
        <end position="85"/>
    </location>
</feature>
<accession>A0A078A9H6</accession>
<feature type="compositionally biased region" description="Polar residues" evidence="1">
    <location>
        <begin position="244"/>
        <end position="258"/>
    </location>
</feature>
<feature type="compositionally biased region" description="Polar residues" evidence="1">
    <location>
        <begin position="72"/>
        <end position="83"/>
    </location>
</feature>
<feature type="compositionally biased region" description="Basic and acidic residues" evidence="1">
    <location>
        <begin position="229"/>
        <end position="241"/>
    </location>
</feature>
<proteinExistence type="predicted"/>
<feature type="compositionally biased region" description="Basic and acidic residues" evidence="1">
    <location>
        <begin position="13"/>
        <end position="36"/>
    </location>
</feature>
<sequence>MSFNGDSIQANDSHAHEPKDYQSKKSFDIDWFHDQGDFSDFEDNENSSKKHLQRVPSKNQNQRETKDELQPDQVNNNHASPAQQIVDKNYNENENIKNANEEHQIQNQYKGYQNDRHLNGKSKENSNGKEYHQRSRSRSQNRRDNYNRYPPRDNRRQSPFTSGVSGDHQYQNKHRQDYQRQAERRFDRQEDHQSKYDKLNRTSRSSNFDVKPVTQNDNQFSLTSQNQVDKIRTSPDNELKKGSPYQQHQPTLQENVQTEQSSHLVNEVKAAKSKSVEVVVPSQNLNIEVTSPSNSDYELSRRNINDKLDDFSITMNKDTFGITYKYIKLIFQSAEPILRILKEPVFKVNDHNLLILPEIPNDNQDEALKMIQHSFNDLTDLRREIHQLFSYFSTLGDVVDMNLDYFPEMLIITYAKHPDAVKLIEKGEINYVSVSQKEWVLKSQKMYFELPVRDSQNSALTATHKYLPIYHQKEKLSLIKSDNQIVTNNQITN</sequence>
<dbReference type="InParanoid" id="A0A078A9H6"/>